<dbReference type="SUPFAM" id="SSF57863">
    <property type="entry name" value="ArfGap/RecO-like zinc finger"/>
    <property type="match status" value="1"/>
</dbReference>
<reference evidence="10 11" key="1">
    <citation type="submission" date="2016-07" db="EMBL/GenBank/DDBJ databases">
        <authorList>
            <person name="Hassler H."/>
        </authorList>
    </citation>
    <scope>NUCLEOTIDE SEQUENCE [LARGE SCALE GENOMIC DNA]</scope>
    <source>
        <strain evidence="10 11">CDC-D5610</strain>
    </source>
</reference>
<dbReference type="GO" id="GO:0006310">
    <property type="term" value="P:DNA recombination"/>
    <property type="evidence" value="ECO:0007669"/>
    <property type="project" value="UniProtKB-UniRule"/>
</dbReference>
<dbReference type="InterPro" id="IPR012340">
    <property type="entry name" value="NA-bd_OB-fold"/>
</dbReference>
<dbReference type="HAMAP" id="MF_00201">
    <property type="entry name" value="RecO"/>
    <property type="match status" value="1"/>
</dbReference>
<feature type="domain" description="DNA replication/recombination mediator RecO N-terminal" evidence="9">
    <location>
        <begin position="1"/>
        <end position="68"/>
    </location>
</feature>
<protein>
    <recommendedName>
        <fullName evidence="3 8">DNA repair protein RecO</fullName>
    </recommendedName>
    <alternativeName>
        <fullName evidence="7 8">Recombination protein O</fullName>
    </alternativeName>
</protein>
<dbReference type="Pfam" id="PF02565">
    <property type="entry name" value="RecO_C"/>
    <property type="match status" value="1"/>
</dbReference>
<keyword evidence="6 8" id="KW-0234">DNA repair</keyword>
<evidence type="ECO:0000256" key="1">
    <source>
        <dbReference type="ARBA" id="ARBA00003065"/>
    </source>
</evidence>
<evidence type="ECO:0000256" key="8">
    <source>
        <dbReference type="HAMAP-Rule" id="MF_00201"/>
    </source>
</evidence>
<evidence type="ECO:0000256" key="6">
    <source>
        <dbReference type="ARBA" id="ARBA00023204"/>
    </source>
</evidence>
<dbReference type="EMBL" id="CP016397">
    <property type="protein sequence ID" value="ASQ45484.1"/>
    <property type="molecule type" value="Genomic_DNA"/>
</dbReference>
<evidence type="ECO:0000256" key="4">
    <source>
        <dbReference type="ARBA" id="ARBA00022763"/>
    </source>
</evidence>
<dbReference type="RefSeq" id="WP_094090534.1">
    <property type="nucleotide sequence ID" value="NZ_CP016397.1"/>
</dbReference>
<proteinExistence type="inferred from homology"/>
<gene>
    <name evidence="8 10" type="primary">recO</name>
    <name evidence="10" type="ORF">clem_04630</name>
</gene>
<organism evidence="10 11">
    <name type="scientific">Legionella clemsonensis</name>
    <dbReference type="NCBI Taxonomy" id="1867846"/>
    <lineage>
        <taxon>Bacteria</taxon>
        <taxon>Pseudomonadati</taxon>
        <taxon>Pseudomonadota</taxon>
        <taxon>Gammaproteobacteria</taxon>
        <taxon>Legionellales</taxon>
        <taxon>Legionellaceae</taxon>
        <taxon>Legionella</taxon>
    </lineage>
</organism>
<dbReference type="PANTHER" id="PTHR33991">
    <property type="entry name" value="DNA REPAIR PROTEIN RECO"/>
    <property type="match status" value="1"/>
</dbReference>
<evidence type="ECO:0000256" key="7">
    <source>
        <dbReference type="ARBA" id="ARBA00033409"/>
    </source>
</evidence>
<evidence type="ECO:0000313" key="11">
    <source>
        <dbReference type="Proteomes" id="UP000201728"/>
    </source>
</evidence>
<dbReference type="Pfam" id="PF11967">
    <property type="entry name" value="RecO_N"/>
    <property type="match status" value="1"/>
</dbReference>
<dbReference type="Proteomes" id="UP000201728">
    <property type="component" value="Chromosome"/>
</dbReference>
<evidence type="ECO:0000256" key="2">
    <source>
        <dbReference type="ARBA" id="ARBA00007452"/>
    </source>
</evidence>
<dbReference type="GO" id="GO:0006302">
    <property type="term" value="P:double-strand break repair"/>
    <property type="evidence" value="ECO:0007669"/>
    <property type="project" value="TreeGrafter"/>
</dbReference>
<comment type="function">
    <text evidence="1 8">Involved in DNA repair and RecF pathway recombination.</text>
</comment>
<dbReference type="KEGG" id="lcd:clem_04630"/>
<dbReference type="AlphaFoldDB" id="A0A222P0V5"/>
<dbReference type="GO" id="GO:0043590">
    <property type="term" value="C:bacterial nucleoid"/>
    <property type="evidence" value="ECO:0007669"/>
    <property type="project" value="TreeGrafter"/>
</dbReference>
<evidence type="ECO:0000256" key="5">
    <source>
        <dbReference type="ARBA" id="ARBA00023172"/>
    </source>
</evidence>
<dbReference type="InterPro" id="IPR003717">
    <property type="entry name" value="RecO"/>
</dbReference>
<evidence type="ECO:0000256" key="3">
    <source>
        <dbReference type="ARBA" id="ARBA00021310"/>
    </source>
</evidence>
<evidence type="ECO:0000259" key="9">
    <source>
        <dbReference type="Pfam" id="PF11967"/>
    </source>
</evidence>
<comment type="similarity">
    <text evidence="2 8">Belongs to the RecO family.</text>
</comment>
<dbReference type="InterPro" id="IPR022572">
    <property type="entry name" value="DNA_rep/recomb_RecO_N"/>
</dbReference>
<keyword evidence="5 8" id="KW-0233">DNA recombination</keyword>
<name>A0A222P0V5_9GAMM</name>
<sequence length="231" mass="25805">MTTELLEAWVLHKQPSGETSILVTFFTREKGIIKCLCKGGRTLKKQAMLQAFTPLWISVDSKNERHYARQLEAVSCPFNFKGDTLFAGLYLNELLYYSLSLSDPHPDLFDNYLGTLRGLATVTDKFVMEALLRQFEWSLLVACGQAISLTEEAHSTMSIDENKYYHFKANEGFIPASAGLPGKDILALSQGCLDNASVLKTAKVIMRQAIDELLDGRVLKSRALYLLKNSG</sequence>
<dbReference type="Gene3D" id="1.20.1440.120">
    <property type="entry name" value="Recombination protein O, C-terminal domain"/>
    <property type="match status" value="1"/>
</dbReference>
<dbReference type="PANTHER" id="PTHR33991:SF1">
    <property type="entry name" value="DNA REPAIR PROTEIN RECO"/>
    <property type="match status" value="1"/>
</dbReference>
<dbReference type="NCBIfam" id="TIGR00613">
    <property type="entry name" value="reco"/>
    <property type="match status" value="1"/>
</dbReference>
<dbReference type="InterPro" id="IPR037278">
    <property type="entry name" value="ARFGAP/RecO"/>
</dbReference>
<evidence type="ECO:0000313" key="10">
    <source>
        <dbReference type="EMBL" id="ASQ45484.1"/>
    </source>
</evidence>
<dbReference type="Gene3D" id="2.40.50.140">
    <property type="entry name" value="Nucleic acid-binding proteins"/>
    <property type="match status" value="1"/>
</dbReference>
<dbReference type="OrthoDB" id="9804792at2"/>
<keyword evidence="4 8" id="KW-0227">DNA damage</keyword>
<accession>A0A222P0V5</accession>
<dbReference type="SUPFAM" id="SSF50249">
    <property type="entry name" value="Nucleic acid-binding proteins"/>
    <property type="match status" value="1"/>
</dbReference>
<dbReference type="InterPro" id="IPR042242">
    <property type="entry name" value="RecO_C"/>
</dbReference>
<keyword evidence="11" id="KW-1185">Reference proteome</keyword>